<sequence length="156" mass="18091">MAAYPQNKTDLSNVKFNEDPKVLMNGNSDIREGKMFDNADMISYGVQNKTLSFNGYIPDHIEILSYKGTLAGYAFKIRTLTDQNKLATFIKDKYKNITIRKSRLVTVYTYKDNAIVIDFQEIDKEQFKNGATGYLSVKRTDFYNIYEELMKQYSKP</sequence>
<dbReference type="AlphaFoldDB" id="A0A4R6SRQ9"/>
<protein>
    <submittedName>
        <fullName evidence="1">Uncharacterized protein</fullName>
    </submittedName>
</protein>
<gene>
    <name evidence="1" type="ORF">ATK78_4148</name>
</gene>
<organism evidence="1 2">
    <name type="scientific">Pedobacter metabolipauper</name>
    <dbReference type="NCBI Taxonomy" id="425513"/>
    <lineage>
        <taxon>Bacteria</taxon>
        <taxon>Pseudomonadati</taxon>
        <taxon>Bacteroidota</taxon>
        <taxon>Sphingobacteriia</taxon>
        <taxon>Sphingobacteriales</taxon>
        <taxon>Sphingobacteriaceae</taxon>
        <taxon>Pedobacter</taxon>
    </lineage>
</organism>
<keyword evidence="2" id="KW-1185">Reference proteome</keyword>
<evidence type="ECO:0000313" key="2">
    <source>
        <dbReference type="Proteomes" id="UP000295620"/>
    </source>
</evidence>
<proteinExistence type="predicted"/>
<reference evidence="1 2" key="1">
    <citation type="submission" date="2019-03" db="EMBL/GenBank/DDBJ databases">
        <title>Genomic Encyclopedia of Archaeal and Bacterial Type Strains, Phase II (KMG-II): from individual species to whole genera.</title>
        <authorList>
            <person name="Goeker M."/>
        </authorList>
    </citation>
    <scope>NUCLEOTIDE SEQUENCE [LARGE SCALE GENOMIC DNA]</scope>
    <source>
        <strain evidence="1 2">DSM 19035</strain>
    </source>
</reference>
<dbReference type="EMBL" id="SNYC01000007">
    <property type="protein sequence ID" value="TDQ07132.1"/>
    <property type="molecule type" value="Genomic_DNA"/>
</dbReference>
<name>A0A4R6SRQ9_9SPHI</name>
<accession>A0A4R6SRQ9</accession>
<dbReference type="Proteomes" id="UP000295620">
    <property type="component" value="Unassembled WGS sequence"/>
</dbReference>
<comment type="caution">
    <text evidence="1">The sequence shown here is derived from an EMBL/GenBank/DDBJ whole genome shotgun (WGS) entry which is preliminary data.</text>
</comment>
<evidence type="ECO:0000313" key="1">
    <source>
        <dbReference type="EMBL" id="TDQ07132.1"/>
    </source>
</evidence>